<evidence type="ECO:0000313" key="10">
    <source>
        <dbReference type="EMBL" id="KAL0868914.1"/>
    </source>
</evidence>
<feature type="region of interest" description="Disordered" evidence="8">
    <location>
        <begin position="1074"/>
        <end position="1140"/>
    </location>
</feature>
<feature type="compositionally biased region" description="Basic and acidic residues" evidence="8">
    <location>
        <begin position="1086"/>
        <end position="1095"/>
    </location>
</feature>
<accession>A0ABR3HET8</accession>
<reference evidence="10 11" key="1">
    <citation type="submission" date="2024-06" db="EMBL/GenBank/DDBJ databases">
        <title>A chromosome-level genome assembly of beet webworm, Loxostege sticticalis.</title>
        <authorList>
            <person name="Zhang Y."/>
        </authorList>
    </citation>
    <scope>NUCLEOTIDE SEQUENCE [LARGE SCALE GENOMIC DNA]</scope>
    <source>
        <strain evidence="10">AQ026</strain>
        <tissue evidence="10">Whole body</tissue>
    </source>
</reference>
<keyword evidence="3" id="KW-0963">Cytoplasm</keyword>
<feature type="coiled-coil region" evidence="7">
    <location>
        <begin position="1698"/>
        <end position="1811"/>
    </location>
</feature>
<dbReference type="EMBL" id="JBEUOH010000020">
    <property type="protein sequence ID" value="KAL0868914.1"/>
    <property type="molecule type" value="Genomic_DNA"/>
</dbReference>
<protein>
    <recommendedName>
        <fullName evidence="9">Transforming acidic coiled-coil-containing protein C-terminal domain-containing protein</fullName>
    </recommendedName>
</protein>
<evidence type="ECO:0000259" key="9">
    <source>
        <dbReference type="Pfam" id="PF05010"/>
    </source>
</evidence>
<feature type="compositionally biased region" description="Polar residues" evidence="8">
    <location>
        <begin position="1238"/>
        <end position="1276"/>
    </location>
</feature>
<evidence type="ECO:0000256" key="5">
    <source>
        <dbReference type="ARBA" id="ARBA00023054"/>
    </source>
</evidence>
<feature type="domain" description="Transforming acidic coiled-coil-containing protein C-terminal" evidence="9">
    <location>
        <begin position="1740"/>
        <end position="1935"/>
    </location>
</feature>
<feature type="compositionally biased region" description="Polar residues" evidence="8">
    <location>
        <begin position="1127"/>
        <end position="1136"/>
    </location>
</feature>
<feature type="compositionally biased region" description="Basic and acidic residues" evidence="8">
    <location>
        <begin position="1101"/>
        <end position="1120"/>
    </location>
</feature>
<feature type="compositionally biased region" description="Basic and acidic residues" evidence="8">
    <location>
        <begin position="1211"/>
        <end position="1225"/>
    </location>
</feature>
<name>A0ABR3HET8_LOXSC</name>
<evidence type="ECO:0000256" key="1">
    <source>
        <dbReference type="ARBA" id="ARBA00004245"/>
    </source>
</evidence>
<evidence type="ECO:0000256" key="4">
    <source>
        <dbReference type="ARBA" id="ARBA00022553"/>
    </source>
</evidence>
<feature type="compositionally biased region" description="Low complexity" evidence="8">
    <location>
        <begin position="158"/>
        <end position="174"/>
    </location>
</feature>
<dbReference type="PANTHER" id="PTHR13924">
    <property type="entry name" value="TRANSFORMING ACIDIC COILED-COIL CONTAINING PROTEIN 1/2"/>
    <property type="match status" value="1"/>
</dbReference>
<dbReference type="Pfam" id="PF05010">
    <property type="entry name" value="TACC_C"/>
    <property type="match status" value="1"/>
</dbReference>
<dbReference type="Proteomes" id="UP001549920">
    <property type="component" value="Unassembled WGS sequence"/>
</dbReference>
<evidence type="ECO:0000256" key="8">
    <source>
        <dbReference type="SAM" id="MobiDB-lite"/>
    </source>
</evidence>
<keyword evidence="5 7" id="KW-0175">Coiled coil</keyword>
<feature type="region of interest" description="Disordered" evidence="8">
    <location>
        <begin position="955"/>
        <end position="978"/>
    </location>
</feature>
<evidence type="ECO:0000256" key="6">
    <source>
        <dbReference type="ARBA" id="ARBA00023212"/>
    </source>
</evidence>
<comment type="similarity">
    <text evidence="2">Belongs to the TACC family.</text>
</comment>
<evidence type="ECO:0000256" key="3">
    <source>
        <dbReference type="ARBA" id="ARBA00022490"/>
    </source>
</evidence>
<organism evidence="10 11">
    <name type="scientific">Loxostege sticticalis</name>
    <name type="common">Beet webworm moth</name>
    <dbReference type="NCBI Taxonomy" id="481309"/>
    <lineage>
        <taxon>Eukaryota</taxon>
        <taxon>Metazoa</taxon>
        <taxon>Ecdysozoa</taxon>
        <taxon>Arthropoda</taxon>
        <taxon>Hexapoda</taxon>
        <taxon>Insecta</taxon>
        <taxon>Pterygota</taxon>
        <taxon>Neoptera</taxon>
        <taxon>Endopterygota</taxon>
        <taxon>Lepidoptera</taxon>
        <taxon>Glossata</taxon>
        <taxon>Ditrysia</taxon>
        <taxon>Pyraloidea</taxon>
        <taxon>Crambidae</taxon>
        <taxon>Pyraustinae</taxon>
        <taxon>Loxostege</taxon>
    </lineage>
</organism>
<feature type="region of interest" description="Disordered" evidence="8">
    <location>
        <begin position="1205"/>
        <end position="1277"/>
    </location>
</feature>
<keyword evidence="6" id="KW-0206">Cytoskeleton</keyword>
<dbReference type="InterPro" id="IPR007707">
    <property type="entry name" value="TACC_C"/>
</dbReference>
<feature type="coiled-coil region" evidence="7">
    <location>
        <begin position="1846"/>
        <end position="1937"/>
    </location>
</feature>
<evidence type="ECO:0000313" key="11">
    <source>
        <dbReference type="Proteomes" id="UP001549920"/>
    </source>
</evidence>
<feature type="region of interest" description="Disordered" evidence="8">
    <location>
        <begin position="61"/>
        <end position="85"/>
    </location>
</feature>
<proteinExistence type="inferred from homology"/>
<feature type="compositionally biased region" description="Polar residues" evidence="8">
    <location>
        <begin position="63"/>
        <end position="72"/>
    </location>
</feature>
<keyword evidence="4" id="KW-0597">Phosphoprotein</keyword>
<dbReference type="InterPro" id="IPR039915">
    <property type="entry name" value="TACC"/>
</dbReference>
<feature type="compositionally biased region" description="Acidic residues" evidence="8">
    <location>
        <begin position="7"/>
        <end position="16"/>
    </location>
</feature>
<dbReference type="Gene3D" id="1.20.5.1700">
    <property type="match status" value="1"/>
</dbReference>
<feature type="region of interest" description="Disordered" evidence="8">
    <location>
        <begin position="145"/>
        <end position="188"/>
    </location>
</feature>
<feature type="region of interest" description="Disordered" evidence="8">
    <location>
        <begin position="1"/>
        <end position="30"/>
    </location>
</feature>
<evidence type="ECO:0000256" key="2">
    <source>
        <dbReference type="ARBA" id="ARBA00009423"/>
    </source>
</evidence>
<gene>
    <name evidence="10" type="ORF">ABMA27_007246</name>
</gene>
<feature type="region of interest" description="Disordered" evidence="8">
    <location>
        <begin position="612"/>
        <end position="635"/>
    </location>
</feature>
<feature type="compositionally biased region" description="Basic and acidic residues" evidence="8">
    <location>
        <begin position="967"/>
        <end position="977"/>
    </location>
</feature>
<sequence length="1939" mass="214266">MAHSEEPMDIDNIDSDFDNKENSIHHSNVYPRTPCTEKGYEELDVSELNMKLRYSITPAASPMSKSFTTNSTDNRHESGDDTLNSNLTRSLHSAISRGDVLSKSVKTLPLQTISTEQFVDSNRNASVLRPLDTTTVIDNNVTVTVSGSNDADENMSFPSSSSSTAQTPEATTPTKDIPRNDGGSPIMRGLKSVLNMFRSSQSPIPPAENADGVLKQVLSPTDVTGVTPDSSIQSAPLAVLASTPLAATKHKDSNLSKRSSPLKESLVFNEDLEKELLWKDETTILFSEEKIPIHKLFYQQGALNMKESAKINNEKVDTDLNSTVEYMDVSYNDSMIKNRTITELQTEGVHASESDAEFVDCETTFTNDKPDSDVTHPIENVKCEKNLTLTVTGMVSAIDAENSAIMTETPEKVESQTGPEDLLMTELQKSIVTIPLKEEIINIPSVSELEPKDGILEKSKNSMNNVSDIKQEIQDVNTSVNVESDKINETNIISESQTALNATFETTNLPSEALTVDNIGSNPHPDIKINDFQEDVTSESKSPTDAVIPSSVSVLAEEIIQISEKSETNDNKVPDSTGLNPELNATLAKEIDDIPVLPDFNKSNDCQVEDATVPNESRVDEPDLPANVPLPDDEDIENEKSIGAVILNEEGINTFSLDINNTNSVGLENVDHVEILPSVSAKSNDDNKTINDCIPINDFVTTDSENKTEQFGPIDDGKFRNDNFSVDNYPAQEEIKPVETLPIHEPMDTNDSLSNVQVIINDSISDVQVIINDSISDVQVMDVVFTDIENAEQNLDITSEQILNAKDKNNQQDGQTISTTQTAVISNENYEINEAKADEIKINAIDTPDVSVAGDCTSIKEETHHLQELLTKMEDNIYINNTAPLADTCDSKESHEKPLSVDESQKFQEVLNETAMISDIVQDISLTKNAKGINSNSAKIEEILERQLSLENNVTAEDTPKTLPPKDISDLSEDSKPEISNVSETTYSKEPIIVDDKAEDVENKDEEIILSENNSPYVSLAGQIDQIPEQLNLEETENPFATRTKVVLTPPSSPKIVSKGYNFNFDEIDDPFATKTKIRMSPTPDTPERPPKEVDTTFPERPPRRDVNKNRRKSQPERKKPAMPQKKMNSTFSGSVNVPKAKSNLKPEVIEHIPVTIEPANDTLEDRDIQNQPLHQEKSYDLEPSPPSQIDTINSPVALTENLLEGPTSKELAKEKESEDVRDIDTTMEVNTEENKLSVESLNAISNETKNTSSSEQSTYYSAGTSSGEGTMSGNVFNLPEIDDMNFNPFVSKSKIRQSPPSSLNATATLNATQELPSSSDCALELKSDATFAENPFETKSKMRLSPPPNLNASEVLNATQDLALPSGSSSKCDVTFNENPFETKSKMPMSPPPCLNATATLNTTQELSCSSDTTTSKLKSDATFTGGTGDFELNKDFETKVFGTFDEKENANVSNTSCSSKATDEKNLTVREVHTEDEDTIEGPFLEAEDLKDDDKMSDFDGEDVDMMQFSELPPQSAEENVDGGELFIDAEAFEFLLNQNKSNVVADSGKESLFLKFDPLFAKRMSSDGVLAALNKKRQSTPKRMAAGVQMDATFDKSIIAGPSTLDTTHEVTNQATKSIAEDSTDDLNVTVSKPMMVVTPAVNPIVTPRNRTATPPSSNRRSITFTSPAIAVIDRLLSLSANNSLVGHDTTVTHMSREQNEADLALTQLRELLAEKEINVYNLRTESKELKDRLSSMESQMRMLESESQDRLKKINDLNEKLSEKTKLNKSMAAVVEEYERTIASLIAETEQDKKRNNEERIRLIKERDEQTAHLASMEVSFSDLHSKYEKSKQIILTCKANEDSYKKSIKEFEENLTKMQSNYELLKQHATSKLNHANQELEKMNRSHEAEVLKLNAMIKRKDLHITSLEETLAQKTKANEELTAICDELINKVG</sequence>
<comment type="subcellular location">
    <subcellularLocation>
        <location evidence="1">Cytoplasm</location>
        <location evidence="1">Cytoskeleton</location>
    </subcellularLocation>
</comment>
<dbReference type="PANTHER" id="PTHR13924:SF10">
    <property type="entry name" value="TRANSFORMING ACIDIC COILED-COIL PROTEIN, ISOFORM K"/>
    <property type="match status" value="1"/>
</dbReference>
<keyword evidence="11" id="KW-1185">Reference proteome</keyword>
<comment type="caution">
    <text evidence="10">The sequence shown here is derived from an EMBL/GenBank/DDBJ whole genome shotgun (WGS) entry which is preliminary data.</text>
</comment>
<evidence type="ECO:0000256" key="7">
    <source>
        <dbReference type="SAM" id="Coils"/>
    </source>
</evidence>